<keyword evidence="9" id="KW-1185">Reference proteome</keyword>
<evidence type="ECO:0000259" key="7">
    <source>
        <dbReference type="Pfam" id="PF01029"/>
    </source>
</evidence>
<dbReference type="PATRIC" id="fig|1234595.3.peg.1717"/>
<dbReference type="GO" id="GO:0005829">
    <property type="term" value="C:cytosol"/>
    <property type="evidence" value="ECO:0007669"/>
    <property type="project" value="TreeGrafter"/>
</dbReference>
<evidence type="ECO:0000256" key="1">
    <source>
        <dbReference type="ARBA" id="ARBA00005952"/>
    </source>
</evidence>
<keyword evidence="4 6" id="KW-0805">Transcription regulation</keyword>
<keyword evidence="5 6" id="KW-0804">Transcription</keyword>
<dbReference type="Gene3D" id="1.10.940.10">
    <property type="entry name" value="NusB-like"/>
    <property type="match status" value="1"/>
</dbReference>
<dbReference type="InterPro" id="IPR006027">
    <property type="entry name" value="NusB_RsmB_TIM44"/>
</dbReference>
<evidence type="ECO:0000256" key="3">
    <source>
        <dbReference type="ARBA" id="ARBA00022884"/>
    </source>
</evidence>
<protein>
    <recommendedName>
        <fullName evidence="6">Transcription antitermination protein NusB</fullName>
    </recommendedName>
    <alternativeName>
        <fullName evidence="6">Antitermination factor NusB</fullName>
    </alternativeName>
</protein>
<dbReference type="EMBL" id="AMRV01000004">
    <property type="protein sequence ID" value="EMD83116.1"/>
    <property type="molecule type" value="Genomic_DNA"/>
</dbReference>
<dbReference type="InterPro" id="IPR035926">
    <property type="entry name" value="NusB-like_sf"/>
</dbReference>
<name>M2TMZ5_9SPHN</name>
<comment type="function">
    <text evidence="6">Involved in transcription antitermination. Required for transcription of ribosomal RNA (rRNA) genes. Binds specifically to the boxA antiterminator sequence of the ribosomal RNA (rrn) operons.</text>
</comment>
<dbReference type="InterPro" id="IPR011605">
    <property type="entry name" value="NusB_fam"/>
</dbReference>
<evidence type="ECO:0000313" key="9">
    <source>
        <dbReference type="Proteomes" id="UP000011717"/>
    </source>
</evidence>
<sequence>MQALYQRDMSGAPVPLLLREFHEHRLGREIEGGEFADADADLFDDIVSGVALSEETLDETIAGSLASGWTLDRLDRPMRQILRCGIYELSQRLDVPTGAVINEYVDIAKAFYEPPEPAFVNGLLDAVAKKVRAA</sequence>
<accession>M2TMZ5</accession>
<dbReference type="GO" id="GO:0006353">
    <property type="term" value="P:DNA-templated transcription termination"/>
    <property type="evidence" value="ECO:0007669"/>
    <property type="project" value="UniProtKB-UniRule"/>
</dbReference>
<keyword evidence="2 6" id="KW-0889">Transcription antitermination</keyword>
<dbReference type="SUPFAM" id="SSF48013">
    <property type="entry name" value="NusB-like"/>
    <property type="match status" value="1"/>
</dbReference>
<evidence type="ECO:0000256" key="4">
    <source>
        <dbReference type="ARBA" id="ARBA00023015"/>
    </source>
</evidence>
<dbReference type="GO" id="GO:0003723">
    <property type="term" value="F:RNA binding"/>
    <property type="evidence" value="ECO:0007669"/>
    <property type="project" value="UniProtKB-UniRule"/>
</dbReference>
<keyword evidence="3 6" id="KW-0694">RNA-binding</keyword>
<dbReference type="NCBIfam" id="TIGR01951">
    <property type="entry name" value="nusB"/>
    <property type="match status" value="1"/>
</dbReference>
<comment type="caution">
    <text evidence="8">The sequence shown here is derived from an EMBL/GenBank/DDBJ whole genome shotgun (WGS) entry which is preliminary data.</text>
</comment>
<dbReference type="PANTHER" id="PTHR11078">
    <property type="entry name" value="N UTILIZATION SUBSTANCE PROTEIN B-RELATED"/>
    <property type="match status" value="1"/>
</dbReference>
<dbReference type="Proteomes" id="UP000011717">
    <property type="component" value="Unassembled WGS sequence"/>
</dbReference>
<dbReference type="HAMAP" id="MF_00073">
    <property type="entry name" value="NusB"/>
    <property type="match status" value="1"/>
</dbReference>
<evidence type="ECO:0000256" key="2">
    <source>
        <dbReference type="ARBA" id="ARBA00022814"/>
    </source>
</evidence>
<gene>
    <name evidence="6" type="primary">nusB</name>
    <name evidence="8" type="ORF">C725_1714</name>
</gene>
<dbReference type="AlphaFoldDB" id="M2TMZ5"/>
<organism evidence="8 9">
    <name type="scientific">Pacificimonas flava</name>
    <dbReference type="NCBI Taxonomy" id="1234595"/>
    <lineage>
        <taxon>Bacteria</taxon>
        <taxon>Pseudomonadati</taxon>
        <taxon>Pseudomonadota</taxon>
        <taxon>Alphaproteobacteria</taxon>
        <taxon>Sphingomonadales</taxon>
        <taxon>Sphingosinicellaceae</taxon>
        <taxon>Pacificimonas</taxon>
    </lineage>
</organism>
<reference evidence="8 9" key="1">
    <citation type="journal article" date="2013" name="Genome Announc.">
        <title>Draft Genome Sequence of Strain JLT2015T, Belonging to the Family Sphingomonadaceae of the Alphaproteobacteria.</title>
        <authorList>
            <person name="Tang K."/>
            <person name="Liu K."/>
            <person name="Li S."/>
            <person name="Jiao N."/>
        </authorList>
    </citation>
    <scope>NUCLEOTIDE SEQUENCE [LARGE SCALE GENOMIC DNA]</scope>
    <source>
        <strain evidence="8 9">JLT2015</strain>
    </source>
</reference>
<feature type="domain" description="NusB/RsmB/TIM44" evidence="7">
    <location>
        <begin position="1"/>
        <end position="129"/>
    </location>
</feature>
<proteinExistence type="inferred from homology"/>
<evidence type="ECO:0000313" key="8">
    <source>
        <dbReference type="EMBL" id="EMD83116.1"/>
    </source>
</evidence>
<evidence type="ECO:0000256" key="5">
    <source>
        <dbReference type="ARBA" id="ARBA00023163"/>
    </source>
</evidence>
<comment type="similarity">
    <text evidence="1 6">Belongs to the NusB family.</text>
</comment>
<dbReference type="GO" id="GO:0031564">
    <property type="term" value="P:transcription antitermination"/>
    <property type="evidence" value="ECO:0007669"/>
    <property type="project" value="UniProtKB-KW"/>
</dbReference>
<dbReference type="PANTHER" id="PTHR11078:SF3">
    <property type="entry name" value="ANTITERMINATION NUSB DOMAIN-CONTAINING PROTEIN"/>
    <property type="match status" value="1"/>
</dbReference>
<evidence type="ECO:0000256" key="6">
    <source>
        <dbReference type="HAMAP-Rule" id="MF_00073"/>
    </source>
</evidence>
<dbReference type="Pfam" id="PF01029">
    <property type="entry name" value="NusB"/>
    <property type="match status" value="1"/>
</dbReference>